<reference evidence="8" key="1">
    <citation type="journal article" date="2021" name="Front. Microbiol.">
        <title>Comprehensive Comparative Genomics and Phenotyping of Methylobacterium Species.</title>
        <authorList>
            <person name="Alessa O."/>
            <person name="Ogura Y."/>
            <person name="Fujitani Y."/>
            <person name="Takami H."/>
            <person name="Hayashi T."/>
            <person name="Sahin N."/>
            <person name="Tani A."/>
        </authorList>
    </citation>
    <scope>NUCLEOTIDE SEQUENCE</scope>
    <source>
        <strain evidence="8">DSM 17168</strain>
    </source>
</reference>
<feature type="transmembrane region" description="Helical" evidence="7">
    <location>
        <begin position="311"/>
        <end position="328"/>
    </location>
</feature>
<feature type="transmembrane region" description="Helical" evidence="7">
    <location>
        <begin position="21"/>
        <end position="43"/>
    </location>
</feature>
<accession>A0ABQ4S7N0</accession>
<dbReference type="Proteomes" id="UP001055153">
    <property type="component" value="Unassembled WGS sequence"/>
</dbReference>
<feature type="transmembrane region" description="Helical" evidence="7">
    <location>
        <begin position="334"/>
        <end position="359"/>
    </location>
</feature>
<evidence type="ECO:0000256" key="7">
    <source>
        <dbReference type="SAM" id="Phobius"/>
    </source>
</evidence>
<protein>
    <recommendedName>
        <fullName evidence="10">MFS transporter</fullName>
    </recommendedName>
</protein>
<evidence type="ECO:0000256" key="3">
    <source>
        <dbReference type="ARBA" id="ARBA00022448"/>
    </source>
</evidence>
<dbReference type="InterPro" id="IPR036259">
    <property type="entry name" value="MFS_trans_sf"/>
</dbReference>
<gene>
    <name evidence="8" type="ORF">GMJLKIPL_1104</name>
</gene>
<evidence type="ECO:0000256" key="4">
    <source>
        <dbReference type="ARBA" id="ARBA00022692"/>
    </source>
</evidence>
<evidence type="ECO:0000256" key="2">
    <source>
        <dbReference type="ARBA" id="ARBA00008335"/>
    </source>
</evidence>
<comment type="similarity">
    <text evidence="2">Belongs to the major facilitator superfamily.</text>
</comment>
<organism evidence="8 9">
    <name type="scientific">Methylobacterium isbiliense</name>
    <dbReference type="NCBI Taxonomy" id="315478"/>
    <lineage>
        <taxon>Bacteria</taxon>
        <taxon>Pseudomonadati</taxon>
        <taxon>Pseudomonadota</taxon>
        <taxon>Alphaproteobacteria</taxon>
        <taxon>Hyphomicrobiales</taxon>
        <taxon>Methylobacteriaceae</taxon>
        <taxon>Methylobacterium</taxon>
    </lineage>
</organism>
<dbReference type="InterPro" id="IPR004752">
    <property type="entry name" value="AmpG_permease/AT-1"/>
</dbReference>
<dbReference type="InterPro" id="IPR011701">
    <property type="entry name" value="MFS"/>
</dbReference>
<keyword evidence="5 7" id="KW-1133">Transmembrane helix</keyword>
<evidence type="ECO:0000256" key="6">
    <source>
        <dbReference type="ARBA" id="ARBA00023136"/>
    </source>
</evidence>
<evidence type="ECO:0000313" key="8">
    <source>
        <dbReference type="EMBL" id="GJD99188.1"/>
    </source>
</evidence>
<feature type="transmembrane region" description="Helical" evidence="7">
    <location>
        <begin position="55"/>
        <end position="74"/>
    </location>
</feature>
<feature type="transmembrane region" description="Helical" evidence="7">
    <location>
        <begin position="154"/>
        <end position="173"/>
    </location>
</feature>
<dbReference type="PANTHER" id="PTHR12778">
    <property type="entry name" value="SOLUTE CARRIER FAMILY 33 ACETYL-COA TRANSPORTER -RELATED"/>
    <property type="match status" value="1"/>
</dbReference>
<dbReference type="RefSeq" id="WP_238234077.1">
    <property type="nucleotide sequence ID" value="NZ_BPQQ01000011.1"/>
</dbReference>
<evidence type="ECO:0000313" key="9">
    <source>
        <dbReference type="Proteomes" id="UP001055153"/>
    </source>
</evidence>
<feature type="transmembrane region" description="Helical" evidence="7">
    <location>
        <begin position="240"/>
        <end position="259"/>
    </location>
</feature>
<comment type="subcellular location">
    <subcellularLocation>
        <location evidence="1">Membrane</location>
        <topology evidence="1">Multi-pass membrane protein</topology>
    </subcellularLocation>
</comment>
<feature type="transmembrane region" description="Helical" evidence="7">
    <location>
        <begin position="86"/>
        <end position="106"/>
    </location>
</feature>
<dbReference type="SUPFAM" id="SSF103473">
    <property type="entry name" value="MFS general substrate transporter"/>
    <property type="match status" value="1"/>
</dbReference>
<feature type="transmembrane region" description="Helical" evidence="7">
    <location>
        <begin position="395"/>
        <end position="417"/>
    </location>
</feature>
<proteinExistence type="inferred from homology"/>
<sequence length="434" mass="43992">MARMIAAPTLAHPAGRYAAFLAAYLYQGLVAGFSLTALANHYAGVGLSAAEVGGHFALAGLPWAVQPLLWGPLLDRARASRLGRRRVWLIAGLLGAQAALALLLLVPDERSLGLVGAVFCLHSAFAALMDTAADRLILDHVPKSELGRTSACTRAGFVLGTAAGTLLFSWSLASLGFAASVRILLAASGLAGLLAVTVREAPGDALIWPARARAAAGPDRRRPLGRFLRRLLASMRRPQALRLLALCFAIDFGLALFEVRLGVALVQEFGWDSGALSRAQAGLGLLAGTLGALAVGIWADRAGPARALRGLLLACCAAFGGIALLIATGRAGEAGALILALASLPPALLVVALVPAVMGASRGSGSAATQFELYMAVLNLGSVAGAAAAGAAGPLLGLAGTAALAAAVFAAGTLLAARPHLILRPPARRPGNIA</sequence>
<evidence type="ECO:0000256" key="1">
    <source>
        <dbReference type="ARBA" id="ARBA00004141"/>
    </source>
</evidence>
<evidence type="ECO:0000256" key="5">
    <source>
        <dbReference type="ARBA" id="ARBA00022989"/>
    </source>
</evidence>
<comment type="caution">
    <text evidence="8">The sequence shown here is derived from an EMBL/GenBank/DDBJ whole genome shotgun (WGS) entry which is preliminary data.</text>
</comment>
<dbReference type="Gene3D" id="1.20.1250.20">
    <property type="entry name" value="MFS general substrate transporter like domains"/>
    <property type="match status" value="2"/>
</dbReference>
<feature type="transmembrane region" description="Helical" evidence="7">
    <location>
        <begin position="179"/>
        <end position="198"/>
    </location>
</feature>
<dbReference type="Pfam" id="PF07690">
    <property type="entry name" value="MFS_1"/>
    <property type="match status" value="1"/>
</dbReference>
<keyword evidence="9" id="KW-1185">Reference proteome</keyword>
<evidence type="ECO:0008006" key="10">
    <source>
        <dbReference type="Google" id="ProtNLM"/>
    </source>
</evidence>
<reference evidence="8" key="2">
    <citation type="submission" date="2021-08" db="EMBL/GenBank/DDBJ databases">
        <authorList>
            <person name="Tani A."/>
            <person name="Ola A."/>
            <person name="Ogura Y."/>
            <person name="Katsura K."/>
            <person name="Hayashi T."/>
        </authorList>
    </citation>
    <scope>NUCLEOTIDE SEQUENCE</scope>
    <source>
        <strain evidence="8">DSM 17168</strain>
    </source>
</reference>
<feature type="transmembrane region" description="Helical" evidence="7">
    <location>
        <begin position="279"/>
        <end position="299"/>
    </location>
</feature>
<keyword evidence="4 7" id="KW-0812">Transmembrane</keyword>
<dbReference type="EMBL" id="BPQQ01000011">
    <property type="protein sequence ID" value="GJD99188.1"/>
    <property type="molecule type" value="Genomic_DNA"/>
</dbReference>
<keyword evidence="3" id="KW-0813">Transport</keyword>
<feature type="transmembrane region" description="Helical" evidence="7">
    <location>
        <begin position="112"/>
        <end position="133"/>
    </location>
</feature>
<feature type="transmembrane region" description="Helical" evidence="7">
    <location>
        <begin position="371"/>
        <end position="389"/>
    </location>
</feature>
<keyword evidence="6 7" id="KW-0472">Membrane</keyword>
<name>A0ABQ4S7N0_9HYPH</name>
<dbReference type="PANTHER" id="PTHR12778:SF10">
    <property type="entry name" value="MAJOR FACILITATOR SUPERFAMILY DOMAIN-CONTAINING PROTEIN 3"/>
    <property type="match status" value="1"/>
</dbReference>